<dbReference type="EMBL" id="JBFOLJ010000009">
    <property type="protein sequence ID" value="KAL2508771.1"/>
    <property type="molecule type" value="Genomic_DNA"/>
</dbReference>
<gene>
    <name evidence="2" type="ORF">Fot_32418</name>
</gene>
<name>A0ABD1T7S3_9LAMI</name>
<protein>
    <submittedName>
        <fullName evidence="2">Uncharacterized protein</fullName>
    </submittedName>
</protein>
<comment type="caution">
    <text evidence="2">The sequence shown here is derived from an EMBL/GenBank/DDBJ whole genome shotgun (WGS) entry which is preliminary data.</text>
</comment>
<keyword evidence="3" id="KW-1185">Reference proteome</keyword>
<feature type="region of interest" description="Disordered" evidence="1">
    <location>
        <begin position="15"/>
        <end position="40"/>
    </location>
</feature>
<dbReference type="Proteomes" id="UP001604277">
    <property type="component" value="Unassembled WGS sequence"/>
</dbReference>
<sequence length="102" mass="11982">MQLRSRRLSQTYMLGVNIPNQEVPTGDARSSKSKKPFTGPNFAYHGFYRHRTKDYCDIQILVEQMRQRKDHPSFGENRGCAMDSSTKESHMKDNNIKWSEER</sequence>
<organism evidence="2 3">
    <name type="scientific">Forsythia ovata</name>
    <dbReference type="NCBI Taxonomy" id="205694"/>
    <lineage>
        <taxon>Eukaryota</taxon>
        <taxon>Viridiplantae</taxon>
        <taxon>Streptophyta</taxon>
        <taxon>Embryophyta</taxon>
        <taxon>Tracheophyta</taxon>
        <taxon>Spermatophyta</taxon>
        <taxon>Magnoliopsida</taxon>
        <taxon>eudicotyledons</taxon>
        <taxon>Gunneridae</taxon>
        <taxon>Pentapetalae</taxon>
        <taxon>asterids</taxon>
        <taxon>lamiids</taxon>
        <taxon>Lamiales</taxon>
        <taxon>Oleaceae</taxon>
        <taxon>Forsythieae</taxon>
        <taxon>Forsythia</taxon>
    </lineage>
</organism>
<feature type="region of interest" description="Disordered" evidence="1">
    <location>
        <begin position="67"/>
        <end position="102"/>
    </location>
</feature>
<dbReference type="AlphaFoldDB" id="A0ABD1T7S3"/>
<evidence type="ECO:0000256" key="1">
    <source>
        <dbReference type="SAM" id="MobiDB-lite"/>
    </source>
</evidence>
<evidence type="ECO:0000313" key="3">
    <source>
        <dbReference type="Proteomes" id="UP001604277"/>
    </source>
</evidence>
<reference evidence="3" key="1">
    <citation type="submission" date="2024-07" db="EMBL/GenBank/DDBJ databases">
        <title>Two chromosome-level genome assemblies of Korean endemic species Abeliophyllum distichum and Forsythia ovata (Oleaceae).</title>
        <authorList>
            <person name="Jang H."/>
        </authorList>
    </citation>
    <scope>NUCLEOTIDE SEQUENCE [LARGE SCALE GENOMIC DNA]</scope>
</reference>
<accession>A0ABD1T7S3</accession>
<proteinExistence type="predicted"/>
<feature type="compositionally biased region" description="Basic and acidic residues" evidence="1">
    <location>
        <begin position="85"/>
        <end position="102"/>
    </location>
</feature>
<evidence type="ECO:0000313" key="2">
    <source>
        <dbReference type="EMBL" id="KAL2508771.1"/>
    </source>
</evidence>